<name>A0ABR6NSA1_9DEIO</name>
<evidence type="ECO:0000313" key="1">
    <source>
        <dbReference type="EMBL" id="MBB6016912.1"/>
    </source>
</evidence>
<protein>
    <recommendedName>
        <fullName evidence="3">Transposase</fullName>
    </recommendedName>
</protein>
<gene>
    <name evidence="1" type="ORF">HNQ04_002170</name>
</gene>
<sequence length="51" mass="5746">MPGGFGQAHQNTSPFGLEVRRDQLPDHGAFLSGRYRFFPMTSFIASISRRC</sequence>
<reference evidence="1 2" key="1">
    <citation type="submission" date="2020-08" db="EMBL/GenBank/DDBJ databases">
        <title>Genomic Encyclopedia of Type Strains, Phase IV (KMG-IV): sequencing the most valuable type-strain genomes for metagenomic binning, comparative biology and taxonomic classification.</title>
        <authorList>
            <person name="Goeker M."/>
        </authorList>
    </citation>
    <scope>NUCLEOTIDE SEQUENCE [LARGE SCALE GENOMIC DNA]</scope>
    <source>
        <strain evidence="1 2">DSM 12027</strain>
    </source>
</reference>
<keyword evidence="2" id="KW-1185">Reference proteome</keyword>
<organism evidence="1 2">
    <name type="scientific">Deinococcus radiopugnans ATCC 19172</name>
    <dbReference type="NCBI Taxonomy" id="585398"/>
    <lineage>
        <taxon>Bacteria</taxon>
        <taxon>Thermotogati</taxon>
        <taxon>Deinococcota</taxon>
        <taxon>Deinococci</taxon>
        <taxon>Deinococcales</taxon>
        <taxon>Deinococcaceae</taxon>
        <taxon>Deinococcus</taxon>
    </lineage>
</organism>
<proteinExistence type="predicted"/>
<comment type="caution">
    <text evidence="1">The sequence shown here is derived from an EMBL/GenBank/DDBJ whole genome shotgun (WGS) entry which is preliminary data.</text>
</comment>
<dbReference type="Proteomes" id="UP000629870">
    <property type="component" value="Unassembled WGS sequence"/>
</dbReference>
<evidence type="ECO:0008006" key="3">
    <source>
        <dbReference type="Google" id="ProtNLM"/>
    </source>
</evidence>
<dbReference type="EMBL" id="JACHEW010000010">
    <property type="protein sequence ID" value="MBB6016912.1"/>
    <property type="molecule type" value="Genomic_DNA"/>
</dbReference>
<evidence type="ECO:0000313" key="2">
    <source>
        <dbReference type="Proteomes" id="UP000629870"/>
    </source>
</evidence>
<accession>A0ABR6NSA1</accession>